<dbReference type="EMBL" id="MN739352">
    <property type="protein sequence ID" value="QHS99978.1"/>
    <property type="molecule type" value="Genomic_DNA"/>
</dbReference>
<organism evidence="1">
    <name type="scientific">viral metagenome</name>
    <dbReference type="NCBI Taxonomy" id="1070528"/>
    <lineage>
        <taxon>unclassified sequences</taxon>
        <taxon>metagenomes</taxon>
        <taxon>organismal metagenomes</taxon>
    </lineage>
</organism>
<dbReference type="Pfam" id="PF26128">
    <property type="entry name" value="Gad2"/>
    <property type="match status" value="1"/>
</dbReference>
<evidence type="ECO:0000313" key="1">
    <source>
        <dbReference type="EMBL" id="QHS99978.1"/>
    </source>
</evidence>
<protein>
    <recommendedName>
        <fullName evidence="2">F-box domain-containing protein</fullName>
    </recommendedName>
</protein>
<accession>A0A6C0C8K2</accession>
<dbReference type="AlphaFoldDB" id="A0A6C0C8K2"/>
<name>A0A6C0C8K2_9ZZZZ</name>
<dbReference type="CDD" id="cd09917">
    <property type="entry name" value="F-box_SF"/>
    <property type="match status" value="1"/>
</dbReference>
<reference evidence="1" key="1">
    <citation type="journal article" date="2020" name="Nature">
        <title>Giant virus diversity and host interactions through global metagenomics.</title>
        <authorList>
            <person name="Schulz F."/>
            <person name="Roux S."/>
            <person name="Paez-Espino D."/>
            <person name="Jungbluth S."/>
            <person name="Walsh D.A."/>
            <person name="Denef V.J."/>
            <person name="McMahon K.D."/>
            <person name="Konstantinidis K.T."/>
            <person name="Eloe-Fadrosh E.A."/>
            <person name="Kyrpides N.C."/>
            <person name="Woyke T."/>
        </authorList>
    </citation>
    <scope>NUCLEOTIDE SEQUENCE</scope>
    <source>
        <strain evidence="1">GVMAG-M-3300020192-26</strain>
    </source>
</reference>
<proteinExistence type="predicted"/>
<evidence type="ECO:0008006" key="2">
    <source>
        <dbReference type="Google" id="ProtNLM"/>
    </source>
</evidence>
<sequence>MQSLPSEIHSIITNCLSPHEFYCLSLTCHKFFPGYGKHMIGKINKRLFSLFGDKLPALKKKMQETGCVISGSFILQCLLDVTWKDSDIDFYVPTRDNEITQINEYGHSKTKMEDFMYYDMMYNGMKDCEYEDTTNFPIKWIRTYDSMRSDSNIRLDPDMQIICLDINKNADSIYGSIVNSFDFDICKNIYYYDGKDHIRTHDLNSILLHETQFKCSRLGAKSGESHRNIDANIQRYKKYVARGIKFTNDINVGLLSQIKLNEKEIASIEQFFIEKRLPYATAFAKDKNTVYQIHGDRTMKLTGEVYHFTQEYCIYDLCPMIFFGISNYHEHIYFHGSGPDYFRTEYVIC</sequence>